<comment type="caution">
    <text evidence="1">The sequence shown here is derived from an EMBL/GenBank/DDBJ whole genome shotgun (WGS) entry which is preliminary data.</text>
</comment>
<accession>A0AAD7Z763</accession>
<proteinExistence type="predicted"/>
<dbReference type="Proteomes" id="UP001233999">
    <property type="component" value="Unassembled WGS sequence"/>
</dbReference>
<organism evidence="1 2">
    <name type="scientific">Diploptera punctata</name>
    <name type="common">Pacific beetle cockroach</name>
    <dbReference type="NCBI Taxonomy" id="6984"/>
    <lineage>
        <taxon>Eukaryota</taxon>
        <taxon>Metazoa</taxon>
        <taxon>Ecdysozoa</taxon>
        <taxon>Arthropoda</taxon>
        <taxon>Hexapoda</taxon>
        <taxon>Insecta</taxon>
        <taxon>Pterygota</taxon>
        <taxon>Neoptera</taxon>
        <taxon>Polyneoptera</taxon>
        <taxon>Dictyoptera</taxon>
        <taxon>Blattodea</taxon>
        <taxon>Blaberoidea</taxon>
        <taxon>Blaberidae</taxon>
        <taxon>Diplopterinae</taxon>
        <taxon>Diploptera</taxon>
    </lineage>
</organism>
<evidence type="ECO:0000313" key="2">
    <source>
        <dbReference type="Proteomes" id="UP001233999"/>
    </source>
</evidence>
<dbReference type="AlphaFoldDB" id="A0AAD7Z763"/>
<feature type="non-terminal residue" evidence="1">
    <location>
        <position position="87"/>
    </location>
</feature>
<reference evidence="1" key="2">
    <citation type="submission" date="2023-05" db="EMBL/GenBank/DDBJ databases">
        <authorList>
            <person name="Fouks B."/>
        </authorList>
    </citation>
    <scope>NUCLEOTIDE SEQUENCE</scope>
    <source>
        <strain evidence="1">Stay&amp;Tobe</strain>
        <tissue evidence="1">Testes</tissue>
    </source>
</reference>
<gene>
    <name evidence="1" type="ORF">L9F63_007707</name>
</gene>
<reference evidence="1" key="1">
    <citation type="journal article" date="2023" name="IScience">
        <title>Live-bearing cockroach genome reveals convergent evolutionary mechanisms linked to viviparity in insects and beyond.</title>
        <authorList>
            <person name="Fouks B."/>
            <person name="Harrison M.C."/>
            <person name="Mikhailova A.A."/>
            <person name="Marchal E."/>
            <person name="English S."/>
            <person name="Carruthers M."/>
            <person name="Jennings E.C."/>
            <person name="Chiamaka E.L."/>
            <person name="Frigard R.A."/>
            <person name="Pippel M."/>
            <person name="Attardo G.M."/>
            <person name="Benoit J.B."/>
            <person name="Bornberg-Bauer E."/>
            <person name="Tobe S.S."/>
        </authorList>
    </citation>
    <scope>NUCLEOTIDE SEQUENCE</scope>
    <source>
        <strain evidence="1">Stay&amp;Tobe</strain>
    </source>
</reference>
<evidence type="ECO:0000313" key="1">
    <source>
        <dbReference type="EMBL" id="KAJ9575121.1"/>
    </source>
</evidence>
<keyword evidence="2" id="KW-1185">Reference proteome</keyword>
<sequence length="87" mass="9659">THKRVQRPLPGELQVTLTRSQRTKINGEILNRSIGGKKAVLNLGFIQLGAMKSSLKMAIQSYISLCGTPETYLEDILEKMALQFSTP</sequence>
<feature type="non-terminal residue" evidence="1">
    <location>
        <position position="1"/>
    </location>
</feature>
<name>A0AAD7Z763_DIPPU</name>
<dbReference type="EMBL" id="JASPKZ010010239">
    <property type="protein sequence ID" value="KAJ9575121.1"/>
    <property type="molecule type" value="Genomic_DNA"/>
</dbReference>
<protein>
    <submittedName>
        <fullName evidence="1">Uncharacterized protein</fullName>
    </submittedName>
</protein>